<comment type="caution">
    <text evidence="3">The sequence shown here is derived from an EMBL/GenBank/DDBJ whole genome shotgun (WGS) entry which is preliminary data.</text>
</comment>
<reference evidence="3 4" key="1">
    <citation type="submission" date="2019-01" db="EMBL/GenBank/DDBJ databases">
        <title>Filimonas sp. strain TTM-71.</title>
        <authorList>
            <person name="Chen W.-M."/>
        </authorList>
    </citation>
    <scope>NUCLEOTIDE SEQUENCE [LARGE SCALE GENOMIC DNA]</scope>
    <source>
        <strain evidence="3 4">TTM-71</strain>
    </source>
</reference>
<keyword evidence="4" id="KW-1185">Reference proteome</keyword>
<dbReference type="RefSeq" id="WP_129001696.1">
    <property type="nucleotide sequence ID" value="NZ_SDHZ01000001.1"/>
</dbReference>
<dbReference type="GO" id="GO:0006281">
    <property type="term" value="P:DNA repair"/>
    <property type="evidence" value="ECO:0007669"/>
    <property type="project" value="InterPro"/>
</dbReference>
<proteinExistence type="predicted"/>
<name>A0A4Q1DAZ9_9BACT</name>
<accession>A0A4Q1DAZ9</accession>
<dbReference type="AlphaFoldDB" id="A0A4Q1DAZ9"/>
<dbReference type="Pfam" id="PF00817">
    <property type="entry name" value="IMS"/>
    <property type="match status" value="1"/>
</dbReference>
<dbReference type="SUPFAM" id="SSF56672">
    <property type="entry name" value="DNA/RNA polymerases"/>
    <property type="match status" value="1"/>
</dbReference>
<dbReference type="PANTHER" id="PTHR35369">
    <property type="entry name" value="BLR3025 PROTEIN-RELATED"/>
    <property type="match status" value="1"/>
</dbReference>
<dbReference type="Proteomes" id="UP000290545">
    <property type="component" value="Unassembled WGS sequence"/>
</dbReference>
<evidence type="ECO:0000313" key="4">
    <source>
        <dbReference type="Proteomes" id="UP000290545"/>
    </source>
</evidence>
<dbReference type="PROSITE" id="PS50173">
    <property type="entry name" value="UMUC"/>
    <property type="match status" value="1"/>
</dbReference>
<dbReference type="OrthoDB" id="625722at2"/>
<organism evidence="3 4">
    <name type="scientific">Filimonas effusa</name>
    <dbReference type="NCBI Taxonomy" id="2508721"/>
    <lineage>
        <taxon>Bacteria</taxon>
        <taxon>Pseudomonadati</taxon>
        <taxon>Bacteroidota</taxon>
        <taxon>Chitinophagia</taxon>
        <taxon>Chitinophagales</taxon>
        <taxon>Chitinophagaceae</taxon>
        <taxon>Filimonas</taxon>
    </lineage>
</organism>
<dbReference type="Gene3D" id="3.40.1170.60">
    <property type="match status" value="1"/>
</dbReference>
<dbReference type="InterPro" id="IPR001126">
    <property type="entry name" value="UmuC"/>
</dbReference>
<dbReference type="EMBL" id="SDHZ01000001">
    <property type="protein sequence ID" value="RXK85945.1"/>
    <property type="molecule type" value="Genomic_DNA"/>
</dbReference>
<dbReference type="InterPro" id="IPR050356">
    <property type="entry name" value="SulA_CellDiv_inhibitor"/>
</dbReference>
<gene>
    <name evidence="3" type="ORF">ESB13_03800</name>
</gene>
<dbReference type="InterPro" id="IPR043502">
    <property type="entry name" value="DNA/RNA_pol_sf"/>
</dbReference>
<evidence type="ECO:0000256" key="1">
    <source>
        <dbReference type="ARBA" id="ARBA00022763"/>
    </source>
</evidence>
<keyword evidence="1" id="KW-0227">DNA damage</keyword>
<dbReference type="CDD" id="cd03468">
    <property type="entry name" value="PolY_like"/>
    <property type="match status" value="1"/>
</dbReference>
<dbReference type="PANTHER" id="PTHR35369:SF2">
    <property type="entry name" value="BLR3025 PROTEIN"/>
    <property type="match status" value="1"/>
</dbReference>
<feature type="domain" description="UmuC" evidence="2">
    <location>
        <begin position="5"/>
        <end position="72"/>
    </location>
</feature>
<evidence type="ECO:0000259" key="2">
    <source>
        <dbReference type="PROSITE" id="PS50173"/>
    </source>
</evidence>
<evidence type="ECO:0000313" key="3">
    <source>
        <dbReference type="EMBL" id="RXK85945.1"/>
    </source>
</evidence>
<sequence>MQQRFLSIWFRHLYANWCCRKNPALSSLPLVIAEPQQGRMVIVAVSAVASEQGIAENMTVADARVLCPALHVHDFRPELPQQLLTALGKWCIGFTPVTAIDPPNGLMLDISGCPHLWRGEGNYLKTIVTRLSHLGYDVRAAIAGTPATAWAVARFGQTTPIIPQEQQLQALLPLPPAALQLEQPVLDKMLKLGMYQVGSFIHMPRPVLRRRFGEHLLLRIDQALGYKPDPLLPLIPPNPWSERLPCIQPIVTAKGIEIAIQHLLERICHRLQHEGKGLRTATLKAWRADGQIRQISIGTSRPVSAIQHLFRLFELKIDTLEPGEGIERFVMEAPTVEDLPPAQECLWGGTGASAGQHLAELVDKLTGKLGINNVRRFLPQEHHWPERAVKKACSLNELPASTWNPQKRRPVFLLPTPEKIEVAAPVPDYPPMHFRYNNQLHKIKKADGPERIEREWWLEEGPHRDYYTVEDDQGNRYWLFRSGYYSAGKPHSWFIHGFFA</sequence>
<protein>
    <submittedName>
        <fullName evidence="3">DNA polymerase Y family protein</fullName>
    </submittedName>
</protein>